<keyword evidence="2" id="KW-0732">Signal</keyword>
<dbReference type="PANTHER" id="PTHR21581:SF6">
    <property type="entry name" value="TRAFFICKING PROTEIN PARTICLE COMPLEX SUBUNIT 12"/>
    <property type="match status" value="1"/>
</dbReference>
<dbReference type="GO" id="GO:0009002">
    <property type="term" value="F:serine-type D-Ala-D-Ala carboxypeptidase activity"/>
    <property type="evidence" value="ECO:0007669"/>
    <property type="project" value="InterPro"/>
</dbReference>
<reference evidence="10" key="1">
    <citation type="submission" date="2021-06" db="EMBL/GenBank/DDBJ databases">
        <authorList>
            <person name="Nardi T."/>
            <person name="Nardi T."/>
        </authorList>
    </citation>
    <scope>NUCLEOTIDE SEQUENCE</scope>
</reference>
<keyword evidence="5" id="KW-0573">Peptidoglycan synthesis</keyword>
<comment type="similarity">
    <text evidence="1">Belongs to the peptidase S11 family.</text>
</comment>
<evidence type="ECO:0000256" key="5">
    <source>
        <dbReference type="ARBA" id="ARBA00022984"/>
    </source>
</evidence>
<evidence type="ECO:0000256" key="4">
    <source>
        <dbReference type="ARBA" id="ARBA00022960"/>
    </source>
</evidence>
<keyword evidence="3" id="KW-0378">Hydrolase</keyword>
<evidence type="ECO:0000313" key="11">
    <source>
        <dbReference type="Proteomes" id="UP000837675"/>
    </source>
</evidence>
<dbReference type="InterPro" id="IPR018044">
    <property type="entry name" value="Peptidase_S11"/>
</dbReference>
<evidence type="ECO:0000256" key="2">
    <source>
        <dbReference type="ARBA" id="ARBA00022729"/>
    </source>
</evidence>
<dbReference type="EMBL" id="CAJVAF010000290">
    <property type="protein sequence ID" value="CAG7592726.1"/>
    <property type="molecule type" value="Genomic_DNA"/>
</dbReference>
<protein>
    <submittedName>
        <fullName evidence="10">D-alanyl-D-alanine carboxypeptidase</fullName>
    </submittedName>
</protein>
<dbReference type="GO" id="GO:0071555">
    <property type="term" value="P:cell wall organization"/>
    <property type="evidence" value="ECO:0007669"/>
    <property type="project" value="UniProtKB-KW"/>
</dbReference>
<evidence type="ECO:0000256" key="7">
    <source>
        <dbReference type="SAM" id="MobiDB-lite"/>
    </source>
</evidence>
<evidence type="ECO:0000259" key="9">
    <source>
        <dbReference type="Pfam" id="PF00768"/>
    </source>
</evidence>
<dbReference type="InterPro" id="IPR012338">
    <property type="entry name" value="Beta-lactam/transpept-like"/>
</dbReference>
<feature type="domain" description="Peptidase S11 D-alanyl-D-alanine carboxypeptidase A N-terminal" evidence="9">
    <location>
        <begin position="65"/>
        <end position="281"/>
    </location>
</feature>
<gene>
    <name evidence="10" type="ORF">MHYMCMPASI_00605</name>
</gene>
<dbReference type="Proteomes" id="UP000837675">
    <property type="component" value="Unassembled WGS sequence"/>
</dbReference>
<dbReference type="Pfam" id="PF00768">
    <property type="entry name" value="Peptidase_S11"/>
    <property type="match status" value="1"/>
</dbReference>
<evidence type="ECO:0000256" key="3">
    <source>
        <dbReference type="ARBA" id="ARBA00022801"/>
    </source>
</evidence>
<keyword evidence="11" id="KW-1185">Reference proteome</keyword>
<dbReference type="InterPro" id="IPR001967">
    <property type="entry name" value="Peptidase_S11_N"/>
</dbReference>
<dbReference type="AlphaFoldDB" id="A0A8S4C2D5"/>
<dbReference type="GO" id="GO:0006508">
    <property type="term" value="P:proteolysis"/>
    <property type="evidence" value="ECO:0007669"/>
    <property type="project" value="InterPro"/>
</dbReference>
<proteinExistence type="inferred from homology"/>
<evidence type="ECO:0000313" key="10">
    <source>
        <dbReference type="EMBL" id="CAG7592726.1"/>
    </source>
</evidence>
<sequence>MLQKISNYINTYLYLVCYKKLFFVVIKSLRRLQLVILVLFVFIMRPFSAFSINHHNFVYSSKYASLIVNSDNGKVIHSHNAKMIRYPASLAKIMTIYILFDEIKKGKIHPNHIIKISRNAASQPRTNLNLRPGTKIKVKEAILALIVRSANDVAVGIAETISGSEENFARLMNTKARLLGMKNTVFCNASGLPDRRQVTTAHDMAILALAMQRNHAQFYHLFSRTSFKFGNQIIKSHNHVLRKNKWIDGMKTGYINDSGFNIITTAKRPEGRLIAVVMGGNTAASRDYHTLSLLETAYRSISTKAPIKKPIITTNYQEPKKSAPKKQIKAVATNKPKSTSNEFVARKPDIFSVLQNSQTYVVKGIKQGR</sequence>
<evidence type="ECO:0000256" key="1">
    <source>
        <dbReference type="ARBA" id="ARBA00007164"/>
    </source>
</evidence>
<keyword evidence="8" id="KW-0472">Membrane</keyword>
<keyword evidence="10" id="KW-0645">Protease</keyword>
<accession>A0A8S4C2D5</accession>
<organism evidence="10 11">
    <name type="scientific">Hyalomma marginatum</name>
    <dbReference type="NCBI Taxonomy" id="34627"/>
    <lineage>
        <taxon>Eukaryota</taxon>
        <taxon>Metazoa</taxon>
        <taxon>Ecdysozoa</taxon>
        <taxon>Arthropoda</taxon>
        <taxon>Chelicerata</taxon>
        <taxon>Arachnida</taxon>
        <taxon>Acari</taxon>
        <taxon>Parasitiformes</taxon>
        <taxon>Ixodida</taxon>
        <taxon>Ixodoidea</taxon>
        <taxon>Ixodidae</taxon>
        <taxon>Hyalomminae</taxon>
        <taxon>Hyalomma</taxon>
    </lineage>
</organism>
<dbReference type="SUPFAM" id="SSF56601">
    <property type="entry name" value="beta-lactamase/transpeptidase-like"/>
    <property type="match status" value="1"/>
</dbReference>
<feature type="region of interest" description="Disordered" evidence="7">
    <location>
        <begin position="316"/>
        <end position="340"/>
    </location>
</feature>
<dbReference type="GO" id="GO:0008360">
    <property type="term" value="P:regulation of cell shape"/>
    <property type="evidence" value="ECO:0007669"/>
    <property type="project" value="UniProtKB-KW"/>
</dbReference>
<keyword evidence="6" id="KW-0961">Cell wall biogenesis/degradation</keyword>
<dbReference type="Gene3D" id="3.40.710.10">
    <property type="entry name" value="DD-peptidase/beta-lactamase superfamily"/>
    <property type="match status" value="1"/>
</dbReference>
<keyword evidence="10" id="KW-0121">Carboxypeptidase</keyword>
<keyword evidence="4" id="KW-0133">Cell shape</keyword>
<evidence type="ECO:0000256" key="8">
    <source>
        <dbReference type="SAM" id="Phobius"/>
    </source>
</evidence>
<feature type="transmembrane region" description="Helical" evidence="8">
    <location>
        <begin position="21"/>
        <end position="44"/>
    </location>
</feature>
<keyword evidence="8" id="KW-1133">Transmembrane helix</keyword>
<dbReference type="PANTHER" id="PTHR21581">
    <property type="entry name" value="D-ALANYL-D-ALANINE CARBOXYPEPTIDASE"/>
    <property type="match status" value="1"/>
</dbReference>
<evidence type="ECO:0000256" key="6">
    <source>
        <dbReference type="ARBA" id="ARBA00023316"/>
    </source>
</evidence>
<dbReference type="PRINTS" id="PR00725">
    <property type="entry name" value="DADACBPTASE1"/>
</dbReference>
<comment type="caution">
    <text evidence="10">The sequence shown here is derived from an EMBL/GenBank/DDBJ whole genome shotgun (WGS) entry which is preliminary data.</text>
</comment>
<name>A0A8S4C2D5_9ACAR</name>
<keyword evidence="8" id="KW-0812">Transmembrane</keyword>